<dbReference type="Proteomes" id="UP000238350">
    <property type="component" value="Unassembled WGS sequence"/>
</dbReference>
<dbReference type="AlphaFoldDB" id="A0A2T0FCQ4"/>
<evidence type="ECO:0000256" key="2">
    <source>
        <dbReference type="ARBA" id="ARBA00023242"/>
    </source>
</evidence>
<evidence type="ECO:0000259" key="5">
    <source>
        <dbReference type="PROSITE" id="PS51358"/>
    </source>
</evidence>
<proteinExistence type="predicted"/>
<dbReference type="Gene3D" id="1.10.246.90">
    <property type="entry name" value="Nop domain"/>
    <property type="match status" value="1"/>
</dbReference>
<keyword evidence="7" id="KW-1185">Reference proteome</keyword>
<dbReference type="RefSeq" id="XP_024662730.1">
    <property type="nucleotide sequence ID" value="XM_024806962.1"/>
</dbReference>
<organism evidence="6 7">
    <name type="scientific">Wickerhamiella sorbophila</name>
    <dbReference type="NCBI Taxonomy" id="45607"/>
    <lineage>
        <taxon>Eukaryota</taxon>
        <taxon>Fungi</taxon>
        <taxon>Dikarya</taxon>
        <taxon>Ascomycota</taxon>
        <taxon>Saccharomycotina</taxon>
        <taxon>Dipodascomycetes</taxon>
        <taxon>Dipodascales</taxon>
        <taxon>Trichomonascaceae</taxon>
        <taxon>Wickerhamiella</taxon>
    </lineage>
</organism>
<comment type="caution">
    <text evidence="6">The sequence shown here is derived from an EMBL/GenBank/DDBJ whole genome shotgun (WGS) entry which is preliminary data.</text>
</comment>
<dbReference type="InterPro" id="IPR036070">
    <property type="entry name" value="Nop_dom_sf"/>
</dbReference>
<protein>
    <submittedName>
        <fullName evidence="6">U4/U6 small nuclear ribonucleoprotein Prp31</fullName>
    </submittedName>
</protein>
<dbReference type="Pfam" id="PF01798">
    <property type="entry name" value="Nop"/>
    <property type="match status" value="1"/>
</dbReference>
<dbReference type="PANTHER" id="PTHR13904:SF0">
    <property type="entry name" value="U4_U6 SMALL NUCLEAR RIBONUCLEOPROTEIN PRP31"/>
    <property type="match status" value="1"/>
</dbReference>
<dbReference type="GO" id="GO:0071011">
    <property type="term" value="C:precatalytic spliceosome"/>
    <property type="evidence" value="ECO:0007669"/>
    <property type="project" value="TreeGrafter"/>
</dbReference>
<keyword evidence="3 6" id="KW-0687">Ribonucleoprotein</keyword>
<feature type="region of interest" description="Disordered" evidence="4">
    <location>
        <begin position="275"/>
        <end position="295"/>
    </location>
</feature>
<dbReference type="GO" id="GO:0005687">
    <property type="term" value="C:U4 snRNP"/>
    <property type="evidence" value="ECO:0007669"/>
    <property type="project" value="TreeGrafter"/>
</dbReference>
<comment type="subcellular location">
    <subcellularLocation>
        <location evidence="1">Nucleus</location>
    </subcellularLocation>
</comment>
<dbReference type="PANTHER" id="PTHR13904">
    <property type="entry name" value="PRE-MRNA SPLICING FACTOR PRP31"/>
    <property type="match status" value="1"/>
</dbReference>
<dbReference type="STRING" id="45607.A0A2T0FCQ4"/>
<gene>
    <name evidence="6" type="ORF">B9G98_00404</name>
</gene>
<dbReference type="InterPro" id="IPR002687">
    <property type="entry name" value="Nop_dom"/>
</dbReference>
<evidence type="ECO:0000256" key="3">
    <source>
        <dbReference type="ARBA" id="ARBA00023274"/>
    </source>
</evidence>
<feature type="domain" description="Nop" evidence="5">
    <location>
        <begin position="147"/>
        <end position="261"/>
    </location>
</feature>
<dbReference type="OrthoDB" id="4771285at2759"/>
<dbReference type="Gene3D" id="1.10.287.4070">
    <property type="match status" value="1"/>
</dbReference>
<name>A0A2T0FCQ4_9ASCO</name>
<evidence type="ECO:0000313" key="7">
    <source>
        <dbReference type="Proteomes" id="UP000238350"/>
    </source>
</evidence>
<feature type="compositionally biased region" description="Basic residues" evidence="4">
    <location>
        <begin position="279"/>
        <end position="291"/>
    </location>
</feature>
<feature type="region of interest" description="Disordered" evidence="4">
    <location>
        <begin position="1"/>
        <end position="21"/>
    </location>
</feature>
<dbReference type="InterPro" id="IPR027105">
    <property type="entry name" value="Prp31"/>
</dbReference>
<dbReference type="InterPro" id="IPR019175">
    <property type="entry name" value="Prp31_C"/>
</dbReference>
<evidence type="ECO:0000256" key="1">
    <source>
        <dbReference type="ARBA" id="ARBA00004123"/>
    </source>
</evidence>
<dbReference type="PROSITE" id="PS51358">
    <property type="entry name" value="NOP"/>
    <property type="match status" value="1"/>
</dbReference>
<accession>A0A2T0FCQ4</accession>
<evidence type="ECO:0000256" key="4">
    <source>
        <dbReference type="SAM" id="MobiDB-lite"/>
    </source>
</evidence>
<dbReference type="EMBL" id="NDIQ01000001">
    <property type="protein sequence ID" value="PRT52784.1"/>
    <property type="molecule type" value="Genomic_DNA"/>
</dbReference>
<sequence length="317" mass="34944">MDIDELLEGLSDSGDDQTTQVVGPVAEDSPAELTVRIDEMLEPLGNQLKECYAPRFPELQALVPDLEEFCHIIKLLGPELTPNSQALEDIVGKQRAMVVQMSMAETPGRELTDSEWGQLQQILDNVFDLMQKREQAMQTLAQELSSHAPNLLGIVRLSTAVRLVAYRGGLAELASTPSANLISLGAPKASSVGGSMVRQGFIYNDPLVRGVPLHHKRQAVRMVSAKVVLAARMDLAKSSTDGSQGRLWRGQILDRLEKLSRAPISAQDRAITIREDKPSKKRGGRRARRFKLQLTPTELQRQRDRLAFGSSKGDYGV</sequence>
<keyword evidence="2" id="KW-0539">Nucleus</keyword>
<dbReference type="Pfam" id="PF09785">
    <property type="entry name" value="Prp31_C"/>
    <property type="match status" value="1"/>
</dbReference>
<reference evidence="6 7" key="1">
    <citation type="submission" date="2017-04" db="EMBL/GenBank/DDBJ databases">
        <title>Genome sequencing of [Candida] sorbophila.</title>
        <authorList>
            <person name="Ahn J.O."/>
        </authorList>
    </citation>
    <scope>NUCLEOTIDE SEQUENCE [LARGE SCALE GENOMIC DNA]</scope>
    <source>
        <strain evidence="6 7">DS02</strain>
    </source>
</reference>
<evidence type="ECO:0000313" key="6">
    <source>
        <dbReference type="EMBL" id="PRT52784.1"/>
    </source>
</evidence>
<dbReference type="GO" id="GO:0046540">
    <property type="term" value="C:U4/U6 x U5 tri-snRNP complex"/>
    <property type="evidence" value="ECO:0007669"/>
    <property type="project" value="InterPro"/>
</dbReference>
<dbReference type="InterPro" id="IPR042239">
    <property type="entry name" value="Nop_C"/>
</dbReference>
<dbReference type="SUPFAM" id="SSF89124">
    <property type="entry name" value="Nop domain"/>
    <property type="match status" value="1"/>
</dbReference>
<dbReference type="GO" id="GO:0000244">
    <property type="term" value="P:spliceosomal tri-snRNP complex assembly"/>
    <property type="evidence" value="ECO:0007669"/>
    <property type="project" value="InterPro"/>
</dbReference>
<dbReference type="GeneID" id="36514153"/>